<keyword evidence="2" id="KW-0812">Transmembrane</keyword>
<organism evidence="3 4">
    <name type="scientific">Nephila pilipes</name>
    <name type="common">Giant wood spider</name>
    <name type="synonym">Nephila maculata</name>
    <dbReference type="NCBI Taxonomy" id="299642"/>
    <lineage>
        <taxon>Eukaryota</taxon>
        <taxon>Metazoa</taxon>
        <taxon>Ecdysozoa</taxon>
        <taxon>Arthropoda</taxon>
        <taxon>Chelicerata</taxon>
        <taxon>Arachnida</taxon>
        <taxon>Araneae</taxon>
        <taxon>Araneomorphae</taxon>
        <taxon>Entelegynae</taxon>
        <taxon>Araneoidea</taxon>
        <taxon>Nephilidae</taxon>
        <taxon>Nephila</taxon>
    </lineage>
</organism>
<feature type="compositionally biased region" description="Low complexity" evidence="1">
    <location>
        <begin position="324"/>
        <end position="335"/>
    </location>
</feature>
<evidence type="ECO:0000256" key="2">
    <source>
        <dbReference type="SAM" id="Phobius"/>
    </source>
</evidence>
<dbReference type="AlphaFoldDB" id="A0A8X6QRM7"/>
<sequence>MSAAIKTVSKPPSPYGFFKQNWKELISGALLSGAGLGYCLYLNMKERNYWTIVSFIAGSFGVTLVNSAVFDMFESSQRGFEASFNQTCGEIRSSYKDPLDIVKMLSGNLSDVYFKSKNGNVIVISKPRCEECKKLARSADIKTQNIIIGNVSQTSESLSYSAFDSLQMKHDEERIISNLECELELLNLETEFRNEISKLFAMTKKMISSLDRISRKDQTLLGIKEEEQGYDVIPNEEKISTSFRRLQIVSETKRFMLNLKLAFTRAMKEYKISLGKVGKLPMETDELTKMEDVDTKVLKSEQLFKPVENGIQTDTDQSPKETVLPSSEETPLSSLSPSEFILFGETVELSGY</sequence>
<evidence type="ECO:0000256" key="1">
    <source>
        <dbReference type="SAM" id="MobiDB-lite"/>
    </source>
</evidence>
<keyword evidence="4" id="KW-1185">Reference proteome</keyword>
<feature type="transmembrane region" description="Helical" evidence="2">
    <location>
        <begin position="25"/>
        <end position="42"/>
    </location>
</feature>
<keyword evidence="2" id="KW-1133">Transmembrane helix</keyword>
<dbReference type="Proteomes" id="UP000887013">
    <property type="component" value="Unassembled WGS sequence"/>
</dbReference>
<dbReference type="EMBL" id="BMAW01032843">
    <property type="protein sequence ID" value="GFU27447.1"/>
    <property type="molecule type" value="Genomic_DNA"/>
</dbReference>
<gene>
    <name evidence="3" type="ORF">NPIL_531801</name>
</gene>
<feature type="transmembrane region" description="Helical" evidence="2">
    <location>
        <begin position="49"/>
        <end position="70"/>
    </location>
</feature>
<reference evidence="3" key="1">
    <citation type="submission" date="2020-08" db="EMBL/GenBank/DDBJ databases">
        <title>Multicomponent nature underlies the extraordinary mechanical properties of spider dragline silk.</title>
        <authorList>
            <person name="Kono N."/>
            <person name="Nakamura H."/>
            <person name="Mori M."/>
            <person name="Yoshida Y."/>
            <person name="Ohtoshi R."/>
            <person name="Malay A.D."/>
            <person name="Moran D.A.P."/>
            <person name="Tomita M."/>
            <person name="Numata K."/>
            <person name="Arakawa K."/>
        </authorList>
    </citation>
    <scope>NUCLEOTIDE SEQUENCE</scope>
</reference>
<name>A0A8X6QRM7_NEPPI</name>
<protein>
    <submittedName>
        <fullName evidence="3">Uncharacterized protein</fullName>
    </submittedName>
</protein>
<comment type="caution">
    <text evidence="3">The sequence shown here is derived from an EMBL/GenBank/DDBJ whole genome shotgun (WGS) entry which is preliminary data.</text>
</comment>
<keyword evidence="2" id="KW-0472">Membrane</keyword>
<evidence type="ECO:0000313" key="3">
    <source>
        <dbReference type="EMBL" id="GFU27447.1"/>
    </source>
</evidence>
<evidence type="ECO:0000313" key="4">
    <source>
        <dbReference type="Proteomes" id="UP000887013"/>
    </source>
</evidence>
<feature type="region of interest" description="Disordered" evidence="1">
    <location>
        <begin position="308"/>
        <end position="335"/>
    </location>
</feature>
<proteinExistence type="predicted"/>
<accession>A0A8X6QRM7</accession>
<dbReference type="OrthoDB" id="10361753at2759"/>